<sequence length="423" mass="46608">MNASASVLLASLLSLALPAAALDLNGNSEIHGFVNQAYLYSPDNPYGGPTAENGSFKFREVGLNGFVELTPDFRLAGQVLSRRHGSVDDGDARIDFLLADYLVLSNESMAFGIRAGRVKNNIGFYNAVRDIPSARPGYGVPQSVYFDTFRDSLLSINGVNLYGSIFAGDTHISWELSAGEQSVDSESVEYYAFGRRIPQGEADDVPIRLFHIDVRPGFQRNLRLGLSLVDVSIDLKDTQSTAGAQAALIADAMDAGTAMEATLAANPQRYVTGASIDGLFALASAQYSFEKWVLTAEYLNVETDFDVQLAGLDTSNTNTTEAYYLQIEWLPTPLVTALVRYEELYLKRDDRSGGESAIDYSPYRGFGKGWTLGGKWMFADHWTLIGQASFNEGTAWLPNYNGIENENIEKYWDYYVLSLNFQF</sequence>
<organism evidence="2 3">
    <name type="scientific">Marinobacter halophilus</name>
    <dbReference type="NCBI Taxonomy" id="1323740"/>
    <lineage>
        <taxon>Bacteria</taxon>
        <taxon>Pseudomonadati</taxon>
        <taxon>Pseudomonadota</taxon>
        <taxon>Gammaproteobacteria</taxon>
        <taxon>Pseudomonadales</taxon>
        <taxon>Marinobacteraceae</taxon>
        <taxon>Marinobacter</taxon>
    </lineage>
</organism>
<feature type="signal peptide" evidence="1">
    <location>
        <begin position="1"/>
        <end position="21"/>
    </location>
</feature>
<keyword evidence="1" id="KW-0732">Signal</keyword>
<keyword evidence="3" id="KW-1185">Reference proteome</keyword>
<dbReference type="OrthoDB" id="106501at2"/>
<dbReference type="RefSeq" id="WP_106672051.1">
    <property type="nucleotide sequence ID" value="NZ_BMFE01000001.1"/>
</dbReference>
<accession>A0A2T1KD84</accession>
<proteinExistence type="predicted"/>
<evidence type="ECO:0008006" key="4">
    <source>
        <dbReference type="Google" id="ProtNLM"/>
    </source>
</evidence>
<evidence type="ECO:0000256" key="1">
    <source>
        <dbReference type="SAM" id="SignalP"/>
    </source>
</evidence>
<evidence type="ECO:0000313" key="2">
    <source>
        <dbReference type="EMBL" id="PSF08076.1"/>
    </source>
</evidence>
<comment type="caution">
    <text evidence="2">The sequence shown here is derived from an EMBL/GenBank/DDBJ whole genome shotgun (WGS) entry which is preliminary data.</text>
</comment>
<dbReference type="AlphaFoldDB" id="A0A2T1KD84"/>
<dbReference type="Proteomes" id="UP000238385">
    <property type="component" value="Unassembled WGS sequence"/>
</dbReference>
<name>A0A2T1KD84_9GAMM</name>
<evidence type="ECO:0000313" key="3">
    <source>
        <dbReference type="Proteomes" id="UP000238385"/>
    </source>
</evidence>
<feature type="chain" id="PRO_5015773718" description="Alginate export domain-containing protein" evidence="1">
    <location>
        <begin position="22"/>
        <end position="423"/>
    </location>
</feature>
<dbReference type="SUPFAM" id="SSF56935">
    <property type="entry name" value="Porins"/>
    <property type="match status" value="1"/>
</dbReference>
<dbReference type="EMBL" id="PXNN01000013">
    <property type="protein sequence ID" value="PSF08076.1"/>
    <property type="molecule type" value="Genomic_DNA"/>
</dbReference>
<reference evidence="2 3" key="1">
    <citation type="submission" date="2018-03" db="EMBL/GenBank/DDBJ databases">
        <title>Marinobacter brunus sp. nov., a marine bacterium of Gamma-proteobacteria isolated from the surface seawater of the South China Sea.</title>
        <authorList>
            <person name="Cheng H."/>
            <person name="Wu Y.-H."/>
            <person name="Xamxidin M."/>
            <person name="Xu X.-W."/>
        </authorList>
    </citation>
    <scope>NUCLEOTIDE SEQUENCE [LARGE SCALE GENOMIC DNA]</scope>
    <source>
        <strain evidence="2 3">JCM 30472</strain>
    </source>
</reference>
<protein>
    <recommendedName>
        <fullName evidence="4">Alginate export domain-containing protein</fullName>
    </recommendedName>
</protein>
<gene>
    <name evidence="2" type="ORF">C7H08_11825</name>
</gene>